<evidence type="ECO:0000313" key="2">
    <source>
        <dbReference type="Proteomes" id="UP001314170"/>
    </source>
</evidence>
<organism evidence="1 2">
    <name type="scientific">Dovyalis caffra</name>
    <dbReference type="NCBI Taxonomy" id="77055"/>
    <lineage>
        <taxon>Eukaryota</taxon>
        <taxon>Viridiplantae</taxon>
        <taxon>Streptophyta</taxon>
        <taxon>Embryophyta</taxon>
        <taxon>Tracheophyta</taxon>
        <taxon>Spermatophyta</taxon>
        <taxon>Magnoliopsida</taxon>
        <taxon>eudicotyledons</taxon>
        <taxon>Gunneridae</taxon>
        <taxon>Pentapetalae</taxon>
        <taxon>rosids</taxon>
        <taxon>fabids</taxon>
        <taxon>Malpighiales</taxon>
        <taxon>Salicaceae</taxon>
        <taxon>Flacourtieae</taxon>
        <taxon>Dovyalis</taxon>
    </lineage>
</organism>
<accession>A0AAV1SUZ6</accession>
<reference evidence="1 2" key="1">
    <citation type="submission" date="2024-01" db="EMBL/GenBank/DDBJ databases">
        <authorList>
            <person name="Waweru B."/>
        </authorList>
    </citation>
    <scope>NUCLEOTIDE SEQUENCE [LARGE SCALE GENOMIC DNA]</scope>
</reference>
<proteinExistence type="predicted"/>
<gene>
    <name evidence="1" type="ORF">DCAF_LOCUS26854</name>
</gene>
<evidence type="ECO:0000313" key="1">
    <source>
        <dbReference type="EMBL" id="CAK7356581.1"/>
    </source>
</evidence>
<dbReference type="PANTHER" id="PTHR36328">
    <property type="entry name" value="TRANSMEMBRANE PROTEIN"/>
    <property type="match status" value="1"/>
</dbReference>
<name>A0AAV1SUZ6_9ROSI</name>
<protein>
    <submittedName>
        <fullName evidence="1">Uncharacterized protein</fullName>
    </submittedName>
</protein>
<dbReference type="EMBL" id="CAWUPB010001197">
    <property type="protein sequence ID" value="CAK7356581.1"/>
    <property type="molecule type" value="Genomic_DNA"/>
</dbReference>
<dbReference type="Proteomes" id="UP001314170">
    <property type="component" value="Unassembled WGS sequence"/>
</dbReference>
<comment type="caution">
    <text evidence="1">The sequence shown here is derived from an EMBL/GenBank/DDBJ whole genome shotgun (WGS) entry which is preliminary data.</text>
</comment>
<keyword evidence="2" id="KW-1185">Reference proteome</keyword>
<dbReference type="PANTHER" id="PTHR36328:SF1">
    <property type="entry name" value="TRANSMEMBRANE PROTEIN"/>
    <property type="match status" value="1"/>
</dbReference>
<sequence>MGPCLLLFYIGRDEARLQNIMKAGDGLSVVAKATGEQVKNMAQGAAEAVKNTLGMNTENRPPEPASPGPGAQSCADLFLHPDEQACILSLLLQARAQGNSLRSILVTLFVFAMVLSPILPSAEAGRLNHRVLAGPPRPICPACVCCAPPPPGFCCECCATPTPPTQSTSGDG</sequence>
<dbReference type="AlphaFoldDB" id="A0AAV1SUZ6"/>